<dbReference type="OrthoDB" id="2666928at2"/>
<keyword evidence="3" id="KW-0804">Transcription</keyword>
<comment type="caution">
    <text evidence="5">The sequence shown here is derived from an EMBL/GenBank/DDBJ whole genome shotgun (WGS) entry which is preliminary data.</text>
</comment>
<dbReference type="Gene3D" id="1.10.10.60">
    <property type="entry name" value="Homeodomain-like"/>
    <property type="match status" value="1"/>
</dbReference>
<sequence length="291" mass="34187">MNDLLSLSNPRGYISSKATYLTENDQHITQYNDVYQILWVKKGNVKISLSHLSKVLEPNDCIFLGKNEMFRLTASESYELHYIQFTEEFYCINESDRIFLSRCSYFNNTESINFLKLEPQYIKFVENYAGMLNKFLIEPFSEINNLFAKNTIERILLFTLSMDLQHFQSFNSKKFLPYQIKMINKFNELIKNNIKKERSVAFYANILDLDNNKMKEMCKAVYGITPKKFIAIACINEAKTLLKHTNMSIKEISYELNFEDVSNFIRFFITATSISPSKYRESLTSNEIKTI</sequence>
<name>A0A3P3W6Y2_9FLAO</name>
<gene>
    <name evidence="5" type="ORF">EG240_06960</name>
</gene>
<protein>
    <submittedName>
        <fullName evidence="5">AraC family transcriptional regulator</fullName>
    </submittedName>
</protein>
<dbReference type="SMART" id="SM00342">
    <property type="entry name" value="HTH_ARAC"/>
    <property type="match status" value="1"/>
</dbReference>
<dbReference type="InterPro" id="IPR018060">
    <property type="entry name" value="HTH_AraC"/>
</dbReference>
<keyword evidence="1" id="KW-0805">Transcription regulation</keyword>
<dbReference type="PANTHER" id="PTHR43280:SF32">
    <property type="entry name" value="TRANSCRIPTIONAL REGULATORY PROTEIN"/>
    <property type="match status" value="1"/>
</dbReference>
<dbReference type="PANTHER" id="PTHR43280">
    <property type="entry name" value="ARAC-FAMILY TRANSCRIPTIONAL REGULATOR"/>
    <property type="match status" value="1"/>
</dbReference>
<reference evidence="5 6" key="1">
    <citation type="submission" date="2018-11" db="EMBL/GenBank/DDBJ databases">
        <title>Flavobacterium sp. nov., YIM 102701-2 draft genome.</title>
        <authorList>
            <person name="Li G."/>
            <person name="Jiang Y."/>
        </authorList>
    </citation>
    <scope>NUCLEOTIDE SEQUENCE [LARGE SCALE GENOMIC DNA]</scope>
    <source>
        <strain evidence="5 6">YIM 102701-2</strain>
    </source>
</reference>
<feature type="domain" description="HTH araC/xylS-type" evidence="4">
    <location>
        <begin position="184"/>
        <end position="282"/>
    </location>
</feature>
<dbReference type="GO" id="GO:0003700">
    <property type="term" value="F:DNA-binding transcription factor activity"/>
    <property type="evidence" value="ECO:0007669"/>
    <property type="project" value="InterPro"/>
</dbReference>
<dbReference type="InterPro" id="IPR009057">
    <property type="entry name" value="Homeodomain-like_sf"/>
</dbReference>
<evidence type="ECO:0000256" key="3">
    <source>
        <dbReference type="ARBA" id="ARBA00023163"/>
    </source>
</evidence>
<proteinExistence type="predicted"/>
<dbReference type="SUPFAM" id="SSF46689">
    <property type="entry name" value="Homeodomain-like"/>
    <property type="match status" value="1"/>
</dbReference>
<accession>A0A3P3W6Y2</accession>
<evidence type="ECO:0000256" key="1">
    <source>
        <dbReference type="ARBA" id="ARBA00023015"/>
    </source>
</evidence>
<dbReference type="RefSeq" id="WP_125018678.1">
    <property type="nucleotide sequence ID" value="NZ_RQVQ01000013.1"/>
</dbReference>
<evidence type="ECO:0000313" key="5">
    <source>
        <dbReference type="EMBL" id="RRJ90941.1"/>
    </source>
</evidence>
<evidence type="ECO:0000313" key="6">
    <source>
        <dbReference type="Proteomes" id="UP000275719"/>
    </source>
</evidence>
<dbReference type="PROSITE" id="PS01124">
    <property type="entry name" value="HTH_ARAC_FAMILY_2"/>
    <property type="match status" value="1"/>
</dbReference>
<dbReference type="EMBL" id="RQVQ01000013">
    <property type="protein sequence ID" value="RRJ90941.1"/>
    <property type="molecule type" value="Genomic_DNA"/>
</dbReference>
<evidence type="ECO:0000256" key="2">
    <source>
        <dbReference type="ARBA" id="ARBA00023125"/>
    </source>
</evidence>
<dbReference type="Proteomes" id="UP000275719">
    <property type="component" value="Unassembled WGS sequence"/>
</dbReference>
<keyword evidence="6" id="KW-1185">Reference proteome</keyword>
<evidence type="ECO:0000259" key="4">
    <source>
        <dbReference type="PROSITE" id="PS01124"/>
    </source>
</evidence>
<dbReference type="Pfam" id="PF12833">
    <property type="entry name" value="HTH_18"/>
    <property type="match status" value="1"/>
</dbReference>
<dbReference type="AlphaFoldDB" id="A0A3P3W6Y2"/>
<dbReference type="GO" id="GO:0043565">
    <property type="term" value="F:sequence-specific DNA binding"/>
    <property type="evidence" value="ECO:0007669"/>
    <property type="project" value="InterPro"/>
</dbReference>
<keyword evidence="2" id="KW-0238">DNA-binding</keyword>
<organism evidence="5 6">
    <name type="scientific">Paenimyroides tangerinum</name>
    <dbReference type="NCBI Taxonomy" id="2488728"/>
    <lineage>
        <taxon>Bacteria</taxon>
        <taxon>Pseudomonadati</taxon>
        <taxon>Bacteroidota</taxon>
        <taxon>Flavobacteriia</taxon>
        <taxon>Flavobacteriales</taxon>
        <taxon>Flavobacteriaceae</taxon>
        <taxon>Paenimyroides</taxon>
    </lineage>
</organism>